<evidence type="ECO:0000256" key="3">
    <source>
        <dbReference type="ARBA" id="ARBA00022676"/>
    </source>
</evidence>
<sequence>MPVPDTTPLVIAVLTFRRPDDLAAILPALVTQARSSTIPASVVVVDNDPAASARAFVTAQDPTMVRYVHEPEPGIAAARSRAMTEAGASRLLVFIDDDERPTEGWLNHLLATQRRTGAAAVVGPVISEYAHPPDPWISAGNFFTRRRMPTGTAVTVAATNNLLLDLEQVRHFGLAFDRRYGLLGGEDTLFTRRLSQQGGKIVWCNEAVVVDRVPANRLTRSWVLHRAFSSGNSWSRVSLELASTTVTRVLGRIRLVLAGLMRIAGGSARVVPGVVGRSLTWQARGARTVARGAGMVSGAIGYVYREYRRT</sequence>
<dbReference type="InterPro" id="IPR001173">
    <property type="entry name" value="Glyco_trans_2-like"/>
</dbReference>
<keyword evidence="4 6" id="KW-0808">Transferase</keyword>
<dbReference type="EMBL" id="SSWH01000002">
    <property type="protein sequence ID" value="THJ67839.1"/>
    <property type="molecule type" value="Genomic_DNA"/>
</dbReference>
<evidence type="ECO:0000256" key="4">
    <source>
        <dbReference type="ARBA" id="ARBA00022679"/>
    </source>
</evidence>
<comment type="similarity">
    <text evidence="2">Belongs to the glycosyltransferase 2 family.</text>
</comment>
<evidence type="ECO:0000259" key="5">
    <source>
        <dbReference type="Pfam" id="PF00535"/>
    </source>
</evidence>
<dbReference type="RefSeq" id="WP_136453036.1">
    <property type="nucleotide sequence ID" value="NZ_SSWH01000002.1"/>
</dbReference>
<proteinExistence type="inferred from homology"/>
<dbReference type="InterPro" id="IPR029044">
    <property type="entry name" value="Nucleotide-diphossugar_trans"/>
</dbReference>
<evidence type="ECO:0000256" key="2">
    <source>
        <dbReference type="ARBA" id="ARBA00006739"/>
    </source>
</evidence>
<dbReference type="SUPFAM" id="SSF53448">
    <property type="entry name" value="Nucleotide-diphospho-sugar transferases"/>
    <property type="match status" value="1"/>
</dbReference>
<dbReference type="Gene3D" id="3.90.550.10">
    <property type="entry name" value="Spore Coat Polysaccharide Biosynthesis Protein SpsA, Chain A"/>
    <property type="match status" value="1"/>
</dbReference>
<dbReference type="OrthoDB" id="3180470at2"/>
<evidence type="ECO:0000256" key="1">
    <source>
        <dbReference type="ARBA" id="ARBA00004776"/>
    </source>
</evidence>
<dbReference type="PANTHER" id="PTHR43179:SF12">
    <property type="entry name" value="GALACTOFURANOSYLTRANSFERASE GLFT2"/>
    <property type="match status" value="1"/>
</dbReference>
<protein>
    <submittedName>
        <fullName evidence="6">Glycosyltransferase family 2 protein</fullName>
    </submittedName>
</protein>
<name>A0A4V3Z5U6_9MICC</name>
<keyword evidence="3" id="KW-0328">Glycosyltransferase</keyword>
<dbReference type="PANTHER" id="PTHR43179">
    <property type="entry name" value="RHAMNOSYLTRANSFERASE WBBL"/>
    <property type="match status" value="1"/>
</dbReference>
<dbReference type="Pfam" id="PF00535">
    <property type="entry name" value="Glycos_transf_2"/>
    <property type="match status" value="1"/>
</dbReference>
<organism evidence="6 7">
    <name type="scientific">Arthrobacter echini</name>
    <dbReference type="NCBI Taxonomy" id="1529066"/>
    <lineage>
        <taxon>Bacteria</taxon>
        <taxon>Bacillati</taxon>
        <taxon>Actinomycetota</taxon>
        <taxon>Actinomycetes</taxon>
        <taxon>Micrococcales</taxon>
        <taxon>Micrococcaceae</taxon>
        <taxon>Arthrobacter</taxon>
    </lineage>
</organism>
<reference evidence="6 7" key="1">
    <citation type="submission" date="2019-04" db="EMBL/GenBank/DDBJ databases">
        <authorList>
            <person name="Liu Q."/>
            <person name="Xin Y.-H."/>
        </authorList>
    </citation>
    <scope>NUCLEOTIDE SEQUENCE [LARGE SCALE GENOMIC DNA]</scope>
    <source>
        <strain evidence="6 7">AM23</strain>
    </source>
</reference>
<dbReference type="AlphaFoldDB" id="A0A4V3Z5U6"/>
<gene>
    <name evidence="6" type="ORF">E8P82_03120</name>
</gene>
<accession>A0A4V3Z5U6</accession>
<comment type="pathway">
    <text evidence="1">Cell wall biogenesis; cell wall polysaccharide biosynthesis.</text>
</comment>
<feature type="domain" description="Glycosyltransferase 2-like" evidence="5">
    <location>
        <begin position="11"/>
        <end position="152"/>
    </location>
</feature>
<keyword evidence="7" id="KW-1185">Reference proteome</keyword>
<evidence type="ECO:0000313" key="6">
    <source>
        <dbReference type="EMBL" id="THJ67839.1"/>
    </source>
</evidence>
<dbReference type="Proteomes" id="UP000305233">
    <property type="component" value="Unassembled WGS sequence"/>
</dbReference>
<evidence type="ECO:0000313" key="7">
    <source>
        <dbReference type="Proteomes" id="UP000305233"/>
    </source>
</evidence>
<comment type="caution">
    <text evidence="6">The sequence shown here is derived from an EMBL/GenBank/DDBJ whole genome shotgun (WGS) entry which is preliminary data.</text>
</comment>
<dbReference type="GO" id="GO:0016757">
    <property type="term" value="F:glycosyltransferase activity"/>
    <property type="evidence" value="ECO:0007669"/>
    <property type="project" value="UniProtKB-KW"/>
</dbReference>